<evidence type="ECO:0000256" key="12">
    <source>
        <dbReference type="SAM" id="MobiDB-lite"/>
    </source>
</evidence>
<dbReference type="SUPFAM" id="SSF54001">
    <property type="entry name" value="Cysteine proteinases"/>
    <property type="match status" value="1"/>
</dbReference>
<dbReference type="GO" id="GO:0004843">
    <property type="term" value="F:cysteine-type deubiquitinase activity"/>
    <property type="evidence" value="ECO:0007669"/>
    <property type="project" value="UniProtKB-UniRule"/>
</dbReference>
<dbReference type="Gene3D" id="3.30.2230.10">
    <property type="entry name" value="DUSP-like"/>
    <property type="match status" value="1"/>
</dbReference>
<dbReference type="PANTHER" id="PTHR21646:SF24">
    <property type="entry name" value="UBIQUITIN CARBOXYL-TERMINAL HYDROLASE"/>
    <property type="match status" value="1"/>
</dbReference>
<dbReference type="Pfam" id="PF00443">
    <property type="entry name" value="UCH"/>
    <property type="match status" value="1"/>
</dbReference>
<dbReference type="EMBL" id="CAJPWZ010001263">
    <property type="protein sequence ID" value="CAG2211487.1"/>
    <property type="molecule type" value="Genomic_DNA"/>
</dbReference>
<dbReference type="Pfam" id="PF14533">
    <property type="entry name" value="USP7_C2"/>
    <property type="match status" value="1"/>
</dbReference>
<keyword evidence="5" id="KW-0963">Cytoplasm</keyword>
<sequence length="986" mass="112890">MTITTFFLPKSSSRLAQIGNTTHRAITELTVNDDFHHSANQNHCNILQILRDSVISKMAEGGVTDSSAQSAISNANALLENQKSELKELLKKPLKRDDKWFLLDTKWFKQWKKYVGYESWDAFNVGQSEANPGPVDNSPLVEEGKLKEHLIDELDYQLVPEEAWGKIMSWYSMIEGQTPVERKVIEQGMFVKHCKVEVYMLDVKMCENSNLEKIINKSMSRADTIEDLEKEMRKTFEIADDKEVRLWYKYMSNTYEHLSKKESTLQDAALYSGQVIVIEQKNEDGTWPRQAKKDQNERFTNSYNSGSYTSTRSSSSGYDSGYGGSSYGYYGYDQGRGGSVAPGLCGLSNLGNTCFMNSAIQCMSNVPKLTEYLLSDRWISEVNESNPLGMGGEIAKSYAELIKVMWSGKYSHTVPRNFKVAVGRFAPQFSGYQQQDSQELLAFLLDGLHEDLNRIHKKPYIEQKDTDDRPDELVAMESWENYRKRNDSVIVDTFHGLLKSTVHCPECDKISVTFDPFCYLSLPLPVKKERQLEIFWVPLSPEKKPVQFKLIVPKMGNVLDMCKILSEKVGVEHSKMAVTDVYNHRFHKVFNPEESLSYILDRDDIFIYEVPVSTNDDPDTVIVPIYMREKKSRNSYHSGSFQLFGQPLLLPVSKKNCTYESFYNTLLHRISRYVKMPAEDDKWWLVEKDGKMTNGTSEDEKDSDEDKKDDDTQMDTSSDTKENLTNGDINGEVNGHDKTEKTSPLMCKFTLVNSYGSTELGCKMAQDGQPLKLSHRTYVAVDWNPLAQEKFYDDKAAEDFEQDDSINHKPQKKQVIQLGDCLDLFTKEEQLGENDLWYCPRCKKHQQATKKFDLWSLPDVLIIHLKRFSYNRYFRDKIDVMVECPPRGLNMNKYMINNNHGAAKYDLIAVSNHYGGLGGGHYTAYGKNKENSEWYYFDDSSVSSSSEDDAVSKAAYVVVYQKQTQCQPNSKSSTTTMNGQCEQMET</sequence>
<dbReference type="InterPro" id="IPR006615">
    <property type="entry name" value="Pept_C19_DUSP"/>
</dbReference>
<evidence type="ECO:0000256" key="1">
    <source>
        <dbReference type="ARBA" id="ARBA00000707"/>
    </source>
</evidence>
<feature type="region of interest" description="Disordered" evidence="12">
    <location>
        <begin position="286"/>
        <end position="318"/>
    </location>
</feature>
<dbReference type="PROSITE" id="PS51283">
    <property type="entry name" value="DUSP"/>
    <property type="match status" value="1"/>
</dbReference>
<dbReference type="InterPro" id="IPR018200">
    <property type="entry name" value="USP_CS"/>
</dbReference>
<dbReference type="SMART" id="SM00695">
    <property type="entry name" value="DUSP"/>
    <property type="match status" value="1"/>
</dbReference>
<dbReference type="SUPFAM" id="SSF143791">
    <property type="entry name" value="DUSP-like"/>
    <property type="match status" value="1"/>
</dbReference>
<evidence type="ECO:0000256" key="8">
    <source>
        <dbReference type="ARBA" id="ARBA00022801"/>
    </source>
</evidence>
<dbReference type="PROSITE" id="PS00972">
    <property type="entry name" value="USP_1"/>
    <property type="match status" value="1"/>
</dbReference>
<evidence type="ECO:0000256" key="11">
    <source>
        <dbReference type="RuleBase" id="RU366025"/>
    </source>
</evidence>
<comment type="caution">
    <text evidence="15">The sequence shown here is derived from an EMBL/GenBank/DDBJ whole genome shotgun (WGS) entry which is preliminary data.</text>
</comment>
<dbReference type="Proteomes" id="UP000683360">
    <property type="component" value="Unassembled WGS sequence"/>
</dbReference>
<dbReference type="Pfam" id="PF14836">
    <property type="entry name" value="Ubiquitin_3"/>
    <property type="match status" value="1"/>
</dbReference>
<comment type="catalytic activity">
    <reaction evidence="1 11">
        <text>Thiol-dependent hydrolysis of ester, thioester, amide, peptide and isopeptide bonds formed by the C-terminal Gly of ubiquitin (a 76-residue protein attached to proteins as an intracellular targeting signal).</text>
        <dbReference type="EC" id="3.4.19.12"/>
    </reaction>
</comment>
<dbReference type="InterPro" id="IPR028889">
    <property type="entry name" value="USP"/>
</dbReference>
<dbReference type="InterPro" id="IPR038765">
    <property type="entry name" value="Papain-like_cys_pep_sf"/>
</dbReference>
<evidence type="ECO:0000313" key="15">
    <source>
        <dbReference type="EMBL" id="CAG2211487.1"/>
    </source>
</evidence>
<evidence type="ECO:0000256" key="5">
    <source>
        <dbReference type="ARBA" id="ARBA00022490"/>
    </source>
</evidence>
<keyword evidence="6 11" id="KW-0645">Protease</keyword>
<keyword evidence="9 11" id="KW-0788">Thiol protease</keyword>
<evidence type="ECO:0000259" key="14">
    <source>
        <dbReference type="PROSITE" id="PS51283"/>
    </source>
</evidence>
<name>A0A8S3S3K4_MYTED</name>
<evidence type="ECO:0000256" key="3">
    <source>
        <dbReference type="ARBA" id="ARBA00004496"/>
    </source>
</evidence>
<keyword evidence="10" id="KW-0539">Nucleus</keyword>
<comment type="subcellular location">
    <subcellularLocation>
        <location evidence="3">Cytoplasm</location>
    </subcellularLocation>
    <subcellularLocation>
        <location evidence="2">Nucleus</location>
    </subcellularLocation>
</comment>
<dbReference type="EC" id="3.4.19.12" evidence="11"/>
<dbReference type="GO" id="GO:0016579">
    <property type="term" value="P:protein deubiquitination"/>
    <property type="evidence" value="ECO:0007669"/>
    <property type="project" value="InterPro"/>
</dbReference>
<feature type="domain" description="DUSP" evidence="14">
    <location>
        <begin position="77"/>
        <end position="185"/>
    </location>
</feature>
<feature type="region of interest" description="Disordered" evidence="12">
    <location>
        <begin position="964"/>
        <end position="986"/>
    </location>
</feature>
<evidence type="ECO:0000256" key="2">
    <source>
        <dbReference type="ARBA" id="ARBA00004123"/>
    </source>
</evidence>
<keyword evidence="16" id="KW-1185">Reference proteome</keyword>
<accession>A0A8S3S3K4</accession>
<dbReference type="Gene3D" id="3.10.20.90">
    <property type="entry name" value="Phosphatidylinositol 3-kinase Catalytic Subunit, Chain A, domain 1"/>
    <property type="match status" value="1"/>
</dbReference>
<proteinExistence type="inferred from homology"/>
<evidence type="ECO:0000256" key="10">
    <source>
        <dbReference type="ARBA" id="ARBA00023242"/>
    </source>
</evidence>
<dbReference type="FunFam" id="3.30.2230.10:FF:000003">
    <property type="entry name" value="ubiquitin carboxyl-terminal hydrolase 15 isoform X1"/>
    <property type="match status" value="1"/>
</dbReference>
<feature type="compositionally biased region" description="Low complexity" evidence="12">
    <location>
        <begin position="301"/>
        <end position="318"/>
    </location>
</feature>
<reference evidence="15" key="1">
    <citation type="submission" date="2021-03" db="EMBL/GenBank/DDBJ databases">
        <authorList>
            <person name="Bekaert M."/>
        </authorList>
    </citation>
    <scope>NUCLEOTIDE SEQUENCE</scope>
</reference>
<dbReference type="PANTHER" id="PTHR21646">
    <property type="entry name" value="UBIQUITIN CARBOXYL-TERMINAL HYDROLASE"/>
    <property type="match status" value="1"/>
</dbReference>
<feature type="domain" description="USP" evidence="13">
    <location>
        <begin position="345"/>
        <end position="963"/>
    </location>
</feature>
<dbReference type="InterPro" id="IPR035927">
    <property type="entry name" value="DUSP-like_sf"/>
</dbReference>
<protein>
    <recommendedName>
        <fullName evidence="11">Ubiquitin carboxyl-terminal hydrolase</fullName>
        <ecNumber evidence="11">3.4.19.12</ecNumber>
    </recommendedName>
</protein>
<dbReference type="Gene3D" id="3.90.70.10">
    <property type="entry name" value="Cysteine proteinases"/>
    <property type="match status" value="2"/>
</dbReference>
<evidence type="ECO:0000256" key="4">
    <source>
        <dbReference type="ARBA" id="ARBA00009085"/>
    </source>
</evidence>
<organism evidence="15 16">
    <name type="scientific">Mytilus edulis</name>
    <name type="common">Blue mussel</name>
    <dbReference type="NCBI Taxonomy" id="6550"/>
    <lineage>
        <taxon>Eukaryota</taxon>
        <taxon>Metazoa</taxon>
        <taxon>Spiralia</taxon>
        <taxon>Lophotrochozoa</taxon>
        <taxon>Mollusca</taxon>
        <taxon>Bivalvia</taxon>
        <taxon>Autobranchia</taxon>
        <taxon>Pteriomorphia</taxon>
        <taxon>Mytilida</taxon>
        <taxon>Mytiloidea</taxon>
        <taxon>Mytilidae</taxon>
        <taxon>Mytilinae</taxon>
        <taxon>Mytilus</taxon>
    </lineage>
</organism>
<evidence type="ECO:0000313" key="16">
    <source>
        <dbReference type="Proteomes" id="UP000683360"/>
    </source>
</evidence>
<evidence type="ECO:0000256" key="7">
    <source>
        <dbReference type="ARBA" id="ARBA00022786"/>
    </source>
</evidence>
<dbReference type="InterPro" id="IPR029346">
    <property type="entry name" value="USP_C"/>
</dbReference>
<comment type="similarity">
    <text evidence="4 11">Belongs to the peptidase C19 family.</text>
</comment>
<gene>
    <name evidence="15" type="ORF">MEDL_25517</name>
</gene>
<dbReference type="Pfam" id="PF06337">
    <property type="entry name" value="DUSP"/>
    <property type="match status" value="1"/>
</dbReference>
<keyword evidence="7 11" id="KW-0833">Ubl conjugation pathway</keyword>
<dbReference type="FunFam" id="3.90.70.10:FF:000013">
    <property type="entry name" value="ubiquitin carboxyl-terminal hydrolase 15 isoform X1"/>
    <property type="match status" value="1"/>
</dbReference>
<evidence type="ECO:0000256" key="9">
    <source>
        <dbReference type="ARBA" id="ARBA00022807"/>
    </source>
</evidence>
<feature type="region of interest" description="Disordered" evidence="12">
    <location>
        <begin position="693"/>
        <end position="740"/>
    </location>
</feature>
<dbReference type="InterPro" id="IPR001394">
    <property type="entry name" value="Peptidase_C19_UCH"/>
</dbReference>
<evidence type="ECO:0000256" key="6">
    <source>
        <dbReference type="ARBA" id="ARBA00022670"/>
    </source>
</evidence>
<dbReference type="GO" id="GO:0006508">
    <property type="term" value="P:proteolysis"/>
    <property type="evidence" value="ECO:0007669"/>
    <property type="project" value="UniProtKB-KW"/>
</dbReference>
<dbReference type="PROSITE" id="PS50235">
    <property type="entry name" value="USP_3"/>
    <property type="match status" value="1"/>
</dbReference>
<dbReference type="GO" id="GO:0005737">
    <property type="term" value="C:cytoplasm"/>
    <property type="evidence" value="ECO:0007669"/>
    <property type="project" value="UniProtKB-SubCell"/>
</dbReference>
<keyword evidence="8 11" id="KW-0378">Hydrolase</keyword>
<dbReference type="GO" id="GO:0005634">
    <property type="term" value="C:nucleus"/>
    <property type="evidence" value="ECO:0007669"/>
    <property type="project" value="UniProtKB-SubCell"/>
</dbReference>
<dbReference type="InterPro" id="IPR050185">
    <property type="entry name" value="Ub_carboxyl-term_hydrolase"/>
</dbReference>
<dbReference type="OrthoDB" id="265776at2759"/>
<evidence type="ECO:0000259" key="13">
    <source>
        <dbReference type="PROSITE" id="PS50235"/>
    </source>
</evidence>
<feature type="compositionally biased region" description="Basic and acidic residues" evidence="12">
    <location>
        <begin position="286"/>
        <end position="297"/>
    </location>
</feature>
<dbReference type="PROSITE" id="PS00973">
    <property type="entry name" value="USP_2"/>
    <property type="match status" value="1"/>
</dbReference>
<dbReference type="InterPro" id="IPR028135">
    <property type="entry name" value="Ub_USP-typ"/>
</dbReference>
<dbReference type="AlphaFoldDB" id="A0A8S3S3K4"/>